<proteinExistence type="predicted"/>
<accession>A0ABP7KNB1</accession>
<comment type="caution">
    <text evidence="2">The sequence shown here is derived from an EMBL/GenBank/DDBJ whole genome shotgun (WGS) entry which is preliminary data.</text>
</comment>
<protein>
    <submittedName>
        <fullName evidence="2">Uncharacterized protein</fullName>
    </submittedName>
</protein>
<gene>
    <name evidence="2" type="ORF">GCM10022207_58290</name>
</gene>
<dbReference type="Proteomes" id="UP001501563">
    <property type="component" value="Unassembled WGS sequence"/>
</dbReference>
<feature type="region of interest" description="Disordered" evidence="1">
    <location>
        <begin position="1"/>
        <end position="104"/>
    </location>
</feature>
<reference evidence="3" key="1">
    <citation type="journal article" date="2019" name="Int. J. Syst. Evol. Microbiol.">
        <title>The Global Catalogue of Microorganisms (GCM) 10K type strain sequencing project: providing services to taxonomists for standard genome sequencing and annotation.</title>
        <authorList>
            <consortium name="The Broad Institute Genomics Platform"/>
            <consortium name="The Broad Institute Genome Sequencing Center for Infectious Disease"/>
            <person name="Wu L."/>
            <person name="Ma J."/>
        </authorList>
    </citation>
    <scope>NUCLEOTIDE SEQUENCE [LARGE SCALE GENOMIC DNA]</scope>
    <source>
        <strain evidence="3">JCM 16578</strain>
    </source>
</reference>
<sequence length="104" mass="10421">MPARCTPRTGRCLSAPSTDHRGVRGQAAGLWCARRQGGGGGVIQRRAKRSAVAGDGRVSGTAEGRSRGVPEPGTSSGTPAPSADGGHGADDLARGTMLVRAGDQ</sequence>
<evidence type="ECO:0000313" key="2">
    <source>
        <dbReference type="EMBL" id="GAA3883587.1"/>
    </source>
</evidence>
<keyword evidence="3" id="KW-1185">Reference proteome</keyword>
<evidence type="ECO:0000313" key="3">
    <source>
        <dbReference type="Proteomes" id="UP001501563"/>
    </source>
</evidence>
<evidence type="ECO:0000256" key="1">
    <source>
        <dbReference type="SAM" id="MobiDB-lite"/>
    </source>
</evidence>
<organism evidence="2 3">
    <name type="scientific">Streptomyces lannensis</name>
    <dbReference type="NCBI Taxonomy" id="766498"/>
    <lineage>
        <taxon>Bacteria</taxon>
        <taxon>Bacillati</taxon>
        <taxon>Actinomycetota</taxon>
        <taxon>Actinomycetes</taxon>
        <taxon>Kitasatosporales</taxon>
        <taxon>Streptomycetaceae</taxon>
        <taxon>Streptomyces</taxon>
    </lineage>
</organism>
<name>A0ABP7KNB1_9ACTN</name>
<dbReference type="EMBL" id="BAAAZA010000019">
    <property type="protein sequence ID" value="GAA3883587.1"/>
    <property type="molecule type" value="Genomic_DNA"/>
</dbReference>